<evidence type="ECO:0000259" key="5">
    <source>
        <dbReference type="Pfam" id="PF25151"/>
    </source>
</evidence>
<evidence type="ECO:0000259" key="3">
    <source>
        <dbReference type="Pfam" id="PF10350"/>
    </source>
</evidence>
<dbReference type="GO" id="GO:0005829">
    <property type="term" value="C:cytosol"/>
    <property type="evidence" value="ECO:0007669"/>
    <property type="project" value="TreeGrafter"/>
</dbReference>
<dbReference type="InterPro" id="IPR056843">
    <property type="entry name" value="THADA-like_TPR"/>
</dbReference>
<reference evidence="7" key="1">
    <citation type="journal article" date="2018" name="Algal Res.">
        <title>Characterization of plant carbon substrate utilization by Auxenochlorella protothecoides.</title>
        <authorList>
            <person name="Vogler B.W."/>
            <person name="Starkenburg S.R."/>
            <person name="Sudasinghe N."/>
            <person name="Schambach J.Y."/>
            <person name="Rollin J.A."/>
            <person name="Pattathil S."/>
            <person name="Barry A.N."/>
        </authorList>
    </citation>
    <scope>NUCLEOTIDE SEQUENCE [LARGE SCALE GENOMIC DNA]</scope>
    <source>
        <strain evidence="7">UTEX 25</strain>
    </source>
</reference>
<feature type="domain" description="tRNA (32-2'-O)-methyltransferase regulator THADA-like TPR repeats region" evidence="4">
    <location>
        <begin position="148"/>
        <end position="353"/>
    </location>
</feature>
<dbReference type="InterPro" id="IPR011989">
    <property type="entry name" value="ARM-like"/>
</dbReference>
<dbReference type="SUPFAM" id="SSF48371">
    <property type="entry name" value="ARM repeat"/>
    <property type="match status" value="1"/>
</dbReference>
<dbReference type="Proteomes" id="UP000279271">
    <property type="component" value="Unassembled WGS sequence"/>
</dbReference>
<evidence type="ECO:0000256" key="2">
    <source>
        <dbReference type="ARBA" id="ARBA00022694"/>
    </source>
</evidence>
<feature type="domain" description="tRNA (32-2'-O)-methyltransferase regulator THADA-like C-terminal TPR repeats region" evidence="5">
    <location>
        <begin position="833"/>
        <end position="947"/>
    </location>
</feature>
<dbReference type="PANTHER" id="PTHR14387:SF0">
    <property type="entry name" value="DUF2428 DOMAIN-CONTAINING PROTEIN"/>
    <property type="match status" value="1"/>
</dbReference>
<dbReference type="Pfam" id="PF10350">
    <property type="entry name" value="DUF2428"/>
    <property type="match status" value="1"/>
</dbReference>
<gene>
    <name evidence="6" type="ORF">APUTEX25_000459</name>
</gene>
<dbReference type="InterPro" id="IPR016024">
    <property type="entry name" value="ARM-type_fold"/>
</dbReference>
<dbReference type="InterPro" id="IPR056842">
    <property type="entry name" value="THADA-like_TPR_C"/>
</dbReference>
<comment type="similarity">
    <text evidence="1">Belongs to the THADA family.</text>
</comment>
<evidence type="ECO:0000313" key="7">
    <source>
        <dbReference type="Proteomes" id="UP000279271"/>
    </source>
</evidence>
<accession>A0A3M7L059</accession>
<protein>
    <submittedName>
        <fullName evidence="6">Uncharacterized protein</fullName>
    </submittedName>
</protein>
<proteinExistence type="inferred from homology"/>
<dbReference type="SUPFAM" id="SSF52047">
    <property type="entry name" value="RNI-like"/>
    <property type="match status" value="1"/>
</dbReference>
<dbReference type="PANTHER" id="PTHR14387">
    <property type="entry name" value="THADA/DEATH RECEPTOR INTERACTING PROTEIN"/>
    <property type="match status" value="1"/>
</dbReference>
<dbReference type="InterPro" id="IPR019442">
    <property type="entry name" value="THADA/TRM732_DUF2428"/>
</dbReference>
<dbReference type="GO" id="GO:0030488">
    <property type="term" value="P:tRNA methylation"/>
    <property type="evidence" value="ECO:0007669"/>
    <property type="project" value="TreeGrafter"/>
</dbReference>
<evidence type="ECO:0000256" key="1">
    <source>
        <dbReference type="ARBA" id="ARBA00010409"/>
    </source>
</evidence>
<dbReference type="Gene3D" id="1.25.10.10">
    <property type="entry name" value="Leucine-rich Repeat Variant"/>
    <property type="match status" value="1"/>
</dbReference>
<dbReference type="Pfam" id="PF25151">
    <property type="entry name" value="TPR_Trm732_C"/>
    <property type="match status" value="1"/>
</dbReference>
<dbReference type="Pfam" id="PF25150">
    <property type="entry name" value="TPR_Trm732"/>
    <property type="match status" value="1"/>
</dbReference>
<name>A0A3M7L059_AUXPR</name>
<organism evidence="6 7">
    <name type="scientific">Auxenochlorella protothecoides</name>
    <name type="common">Green microalga</name>
    <name type="synonym">Chlorella protothecoides</name>
    <dbReference type="NCBI Taxonomy" id="3075"/>
    <lineage>
        <taxon>Eukaryota</taxon>
        <taxon>Viridiplantae</taxon>
        <taxon>Chlorophyta</taxon>
        <taxon>core chlorophytes</taxon>
        <taxon>Trebouxiophyceae</taxon>
        <taxon>Chlorellales</taxon>
        <taxon>Chlorellaceae</taxon>
        <taxon>Auxenochlorella</taxon>
    </lineage>
</organism>
<dbReference type="InterPro" id="IPR051954">
    <property type="entry name" value="tRNA_methyltransferase_THADA"/>
</dbReference>
<feature type="domain" description="DUF2428" evidence="3">
    <location>
        <begin position="554"/>
        <end position="805"/>
    </location>
</feature>
<evidence type="ECO:0000259" key="4">
    <source>
        <dbReference type="Pfam" id="PF25150"/>
    </source>
</evidence>
<sequence>MIAAPTDAPIPTTALQTAQDAPFRYVAVTALSAGLARLKKDPMRQVAKEAHATFAVLLDILELQSAREGAAVGAGHKGRYAPLAAIAPRLGYHRILALRPPLVLESLAQLGNNRLCTSVCGLLRALWTAASHDPEASWVPGTVQDTSTALIDGPDALRANLAAHVLPLLFGIHPGACAALLAALDSQGPGAPVTPDLQSARMAVLAAGHASGLVTWEGAAAGVTPKQLHAHVFAALQTRNGEQRLAAASLVCTHPKALAPFTPRELGLVQLWAELEMVCDSTPHREKVLRLLSKAGARVRGLAAAARQRGDRAELQRLASAITQLYDLAVARVRPFMPHGTKIMSLRLMQQLLAEFQELWRPEVVESLPSNGSRAQSKPLDVAGFDPFGPQRMKEATMQLVNASIDSWDDVRWAAMTCLRLLPSPLPGYEEEQPAARLLDLAFEFGLSDNEAEAESGAMLLGVLLSKEDWAPTFAPCGSQNLNTSSIQGRTLQEARRRLDLAKTNLDEAWDRGFMLQPFLILRHLVPELPWSKMAATGNVSLRSDLLSTASCIHQLIIEALAITLQILAKPQEYGVDAEGVLEGDPLTDGENVEWDAEASRPQLVTRMSWGSCREASLLWMTLADSLPLPGAADPGLQAAGIALLLDVGARLVHQLTLLKHSGAIEKCSQALSAVCTRVLASGVKELDVAPLAWLDAFLAFLSRPGQGRSDIVRRSAGLPAGILAVLAAGSSGTWREVLISHALPRLIALAHPETESTADWAPRVHALNTLRMLFSASELADGTARLLPQGVGACLAGLSASRWEIRNAATLAYAALLTRVLGFRNDAVQHAEESAAALGKGSDLHASTFPVLVLLSRLRPDTEDGVPTPTAENEPRSPAAFLPAVAAFGAAAPLAVRELAARATLSLLPAHGRGDAAAALANQLLAGVDGRTAGLNQCHGWMLQLGAILPVALEGRIVDQRMPWLEAVLAAIRRLLPLLLTELWCPPLSLAFVKVTETLRLHNDSLPGLSEAVALVAQSAHGLLQRFLMCREGQEWQAPMAADVLEACAKLCWQGAEQGVARAAGLAPALLTCSLPTVMATVADNLDPCAFHTLPPATQAALAATASGEWHQRARLAALRLVAWPRPCSAHPGALDPMASLDLLTLASGGTDDARARALTALAADVATRAAPGPDLGAGMLGSMKHDLDPPTFADALEAVAAAALPSGDEALREAAARALGTLGAAWRLTAWWAALLDLLQDEEPGVRLAAAAALDAACAANGADVEPPTVRLCDAAAARRAVQAMGSFGVTSRHAPLMALIWGGGGGEAARRARRGRVYEADAASTYGHPMLFPWQKWWEDSCRSPLSTLPPLCKAAMAVCKAAGFYDIMQINALHTEVDVLRAYQEFVERHLSTVKALEVREPLECDCTSKYKDFRAWFPTLLTSVKAPCLEQVIGVVLPRVEQLDVASLSRSIRSLNFSLAGADPVTDVELLRSLLQLPNLSELRLLVSREVHQALLGPGTSLGSWKRLQKLELVVNRGHPSDTLEGLTRACPNLTHLHNHEAMSLPSDIGDLQSLRHVAVASPGQEDAHAVPDG</sequence>
<keyword evidence="2" id="KW-0819">tRNA processing</keyword>
<dbReference type="EMBL" id="QOKY01000172">
    <property type="protein sequence ID" value="RMZ54942.1"/>
    <property type="molecule type" value="Genomic_DNA"/>
</dbReference>
<evidence type="ECO:0000313" key="6">
    <source>
        <dbReference type="EMBL" id="RMZ54942.1"/>
    </source>
</evidence>
<comment type="caution">
    <text evidence="6">The sequence shown here is derived from an EMBL/GenBank/DDBJ whole genome shotgun (WGS) entry which is preliminary data.</text>
</comment>